<dbReference type="Pfam" id="PF00271">
    <property type="entry name" value="Helicase_C"/>
    <property type="match status" value="1"/>
</dbReference>
<dbReference type="GO" id="GO:0003684">
    <property type="term" value="F:damaged DNA binding"/>
    <property type="evidence" value="ECO:0007669"/>
    <property type="project" value="InterPro"/>
</dbReference>
<comment type="similarity">
    <text evidence="11 13">In the C-terminal section; belongs to the helicase family. RecG subfamily.</text>
</comment>
<keyword evidence="2 13" id="KW-0963">Cytoplasm</keyword>
<dbReference type="SMART" id="SM01058">
    <property type="entry name" value="CarD_TRCF"/>
    <property type="match status" value="1"/>
</dbReference>
<keyword evidence="9 13" id="KW-0234">DNA repair</keyword>
<evidence type="ECO:0000256" key="4">
    <source>
        <dbReference type="ARBA" id="ARBA00022763"/>
    </source>
</evidence>
<reference evidence="16 17" key="1">
    <citation type="submission" date="2006-11" db="EMBL/GenBank/DDBJ databases">
        <authorList>
            <person name="Giovannoni S."/>
            <person name="Vergin K."/>
            <person name="Ferriera S."/>
            <person name="Johnson J."/>
            <person name="Kravitz S."/>
            <person name="Beeson K."/>
            <person name="Sutton G."/>
            <person name="Rogers Y.-H."/>
            <person name="Friedman R."/>
            <person name="Frazier M."/>
            <person name="Venter J.C."/>
        </authorList>
    </citation>
    <scope>NUCLEOTIDE SEQUENCE [LARGE SCALE GENOMIC DNA]</scope>
    <source>
        <strain evidence="16 17">HTCC2181</strain>
    </source>
</reference>
<dbReference type="PANTHER" id="PTHR47964:SF1">
    <property type="entry name" value="ATP-DEPENDENT DNA HELICASE HOMOLOG RECG, CHLOROPLASTIC"/>
    <property type="match status" value="1"/>
</dbReference>
<dbReference type="SUPFAM" id="SSF141259">
    <property type="entry name" value="CarD-like"/>
    <property type="match status" value="1"/>
</dbReference>
<name>A0P6G1_9PROT</name>
<dbReference type="InterPro" id="IPR004576">
    <property type="entry name" value="Mfd"/>
</dbReference>
<dbReference type="EMBL" id="AAUX01000001">
    <property type="protein sequence ID" value="EAV47121.1"/>
    <property type="molecule type" value="Genomic_DNA"/>
</dbReference>
<protein>
    <recommendedName>
        <fullName evidence="12 13">Transcription-repair-coupling factor</fullName>
        <shortName evidence="13">TRCF</shortName>
        <ecNumber evidence="13">3.6.4.-</ecNumber>
    </recommendedName>
</protein>
<comment type="caution">
    <text evidence="16">The sequence shown here is derived from an EMBL/GenBank/DDBJ whole genome shotgun (WGS) entry which is preliminary data.</text>
</comment>
<dbReference type="InterPro" id="IPR047112">
    <property type="entry name" value="RecG/Mfd"/>
</dbReference>
<dbReference type="HAMAP" id="MF_00969">
    <property type="entry name" value="TRCF"/>
    <property type="match status" value="1"/>
</dbReference>
<evidence type="ECO:0000256" key="1">
    <source>
        <dbReference type="ARBA" id="ARBA00004496"/>
    </source>
</evidence>
<feature type="domain" description="Helicase ATP-binding" evidence="14">
    <location>
        <begin position="604"/>
        <end position="765"/>
    </location>
</feature>
<keyword evidence="6" id="KW-0347">Helicase</keyword>
<dbReference type="SMART" id="SM00982">
    <property type="entry name" value="TRCF"/>
    <property type="match status" value="1"/>
</dbReference>
<dbReference type="EC" id="3.6.4.-" evidence="13"/>
<dbReference type="SMART" id="SM00487">
    <property type="entry name" value="DEXDc"/>
    <property type="match status" value="1"/>
</dbReference>
<dbReference type="GO" id="GO:0016787">
    <property type="term" value="F:hydrolase activity"/>
    <property type="evidence" value="ECO:0007669"/>
    <property type="project" value="UniProtKB-KW"/>
</dbReference>
<dbReference type="Gene3D" id="3.90.1150.50">
    <property type="entry name" value="Transcription-repair-coupling factor, D7 domain"/>
    <property type="match status" value="1"/>
</dbReference>
<dbReference type="OrthoDB" id="9804325at2"/>
<evidence type="ECO:0000256" key="8">
    <source>
        <dbReference type="ARBA" id="ARBA00023125"/>
    </source>
</evidence>
<dbReference type="InterPro" id="IPR048635">
    <property type="entry name" value="MFD_D3"/>
</dbReference>
<sequence length="1133" mass="129518">MSASLVNSSLGNSFHINSNTSQSFEIGRLFCDHLESSGKSLNIFTASVFEATRLKEEISWFFPKLKVNHLPDWETLPYDQISPHPDLISERLLTLYEMTQKEFDINLLPLSTSLHFLPPRSYIEQFSFNFKTGQDVDINAFKNRLVENGYLYVDKVLNPGEFAMRGGIIDLYPMGSIVPYRIDFFDNEIDSIRTFDVDTQRSLYPTNKIKLLPARECPLDENGISTFRQNYRERFEGDLAKSNLYKSISKGTPFAGMEWYLPLFFDGMDSIFDYLDKDDLVIQMGDLSKSAESYWSEAESRFRLYAYDAERPILQPKDLLISPDDFFKKIKQHEEIKKTKHAPENIAIVAIDRDVSPPLDRLKTFIKCTAKRILICAEGLGRRESLFELLNQSSIDFSVVESWDDFVASSEKISLITSPIHQGFIQKDYVVITENEIFPNFVRQTKKTRRNKSFNNDGIVKDLTELSIGDPVVHEQHGVGRYQGLVDLDYGDGMTEFLVLHYDKQDKLYVPVSQLHLVSRYSGGPAESAPIHKLGSGSWEKSKKRALLQIHDTAAELLDLYAKRSLQRGYSSKINLNDYVSFVEGFPFEETVDQKEAIERVIEDMESARPMDRLICGDVGFGKTEVALRAAFISVLNGKQAIVLVPTTLLAEQHFNNFSDRFAKWPIKIEEISRFKSKKQQLESLEKLEEGKIDIIIGTHRLLQPDIKFKDLGLVVIDEEHRFGVRQKEKLKAFRRNVDVLALTATPIPRTLSMAMEGLREFSVIATPPQKRLSIKTFVVNHSQGIIKEAVAREFNRGGQIYFLHNEVNTIQSMHEKLSALLPDAKIGVAHGQLQEKELERVMQDFHQQRINVLLCSTIIETGIDIPTANTIIMNRADKFGLAQLHQLRGRVGRSHHQAYAYLLIDEERKLTSNAKKRLEAIQLMEDLGAGYHLAMHDLEIRGAGELLGDNQSGQMHEIGFSLYMDMLNHAIKQLKKGEKLDLDLPLASNKEINLHTPAILTQAYCQNTNERLIIYKRLSSCKTRDQLKELKEELVDRFGVMPVQTKNLILFHELRIDLISTDVIKIDSSQTITEITFKNNADIDPIQMIDLLQNDRRFKMNGPDRIKITASINDTSDRVAFIIKTLNQLKSN</sequence>
<dbReference type="SUPFAM" id="SSF143517">
    <property type="entry name" value="TRCF domain-like"/>
    <property type="match status" value="1"/>
</dbReference>
<dbReference type="Gene3D" id="2.40.10.170">
    <property type="match status" value="1"/>
</dbReference>
<evidence type="ECO:0000256" key="5">
    <source>
        <dbReference type="ARBA" id="ARBA00022801"/>
    </source>
</evidence>
<dbReference type="Pfam" id="PF02559">
    <property type="entry name" value="CarD_TRCF_RID"/>
    <property type="match status" value="1"/>
</dbReference>
<evidence type="ECO:0000256" key="10">
    <source>
        <dbReference type="ARBA" id="ARBA00061104"/>
    </source>
</evidence>
<dbReference type="CDD" id="cd17991">
    <property type="entry name" value="DEXHc_TRCF"/>
    <property type="match status" value="1"/>
</dbReference>
<dbReference type="Gene3D" id="3.40.50.300">
    <property type="entry name" value="P-loop containing nucleotide triphosphate hydrolases"/>
    <property type="match status" value="2"/>
</dbReference>
<dbReference type="FunFam" id="3.40.50.300:FF:000300">
    <property type="entry name" value="Transcription-repair-coupling factor"/>
    <property type="match status" value="1"/>
</dbReference>
<dbReference type="InterPro" id="IPR005118">
    <property type="entry name" value="TRCF_C"/>
</dbReference>
<dbReference type="Proteomes" id="UP000054262">
    <property type="component" value="Unassembled WGS sequence"/>
</dbReference>
<dbReference type="InterPro" id="IPR036101">
    <property type="entry name" value="CarD-like/TRCF_RID_sf"/>
</dbReference>
<dbReference type="InterPro" id="IPR037235">
    <property type="entry name" value="TRCF-like_C_D7"/>
</dbReference>
<evidence type="ECO:0000313" key="16">
    <source>
        <dbReference type="EMBL" id="EAV47121.1"/>
    </source>
</evidence>
<evidence type="ECO:0000259" key="15">
    <source>
        <dbReference type="PROSITE" id="PS51194"/>
    </source>
</evidence>
<keyword evidence="5 13" id="KW-0378">Hydrolase</keyword>
<evidence type="ECO:0000256" key="13">
    <source>
        <dbReference type="HAMAP-Rule" id="MF_00969"/>
    </source>
</evidence>
<dbReference type="Pfam" id="PF17757">
    <property type="entry name" value="UvrB_inter"/>
    <property type="match status" value="1"/>
</dbReference>
<accession>A0P6G1</accession>
<dbReference type="GO" id="GO:0005524">
    <property type="term" value="F:ATP binding"/>
    <property type="evidence" value="ECO:0007669"/>
    <property type="project" value="UniProtKB-UniRule"/>
</dbReference>
<dbReference type="AlphaFoldDB" id="A0P6G1"/>
<dbReference type="InterPro" id="IPR041471">
    <property type="entry name" value="UvrB_inter"/>
</dbReference>
<keyword evidence="17" id="KW-1185">Reference proteome</keyword>
<evidence type="ECO:0000256" key="12">
    <source>
        <dbReference type="ARBA" id="ARBA00070128"/>
    </source>
</evidence>
<feature type="domain" description="Helicase C-terminal" evidence="15">
    <location>
        <begin position="786"/>
        <end position="940"/>
    </location>
</feature>
<dbReference type="InterPro" id="IPR003711">
    <property type="entry name" value="CarD-like/TRCF_RID"/>
</dbReference>
<organism evidence="16 17">
    <name type="scientific">Methylophilales bacterium HTCC2181</name>
    <dbReference type="NCBI Taxonomy" id="383631"/>
    <lineage>
        <taxon>Bacteria</taxon>
        <taxon>Pseudomonadati</taxon>
        <taxon>Pseudomonadota</taxon>
        <taxon>Betaproteobacteria</taxon>
        <taxon>Nitrosomonadales</taxon>
        <taxon>OM43 clade</taxon>
    </lineage>
</organism>
<dbReference type="Pfam" id="PF03461">
    <property type="entry name" value="TRCF"/>
    <property type="match status" value="1"/>
</dbReference>
<dbReference type="PROSITE" id="PS51192">
    <property type="entry name" value="HELICASE_ATP_BIND_1"/>
    <property type="match status" value="1"/>
</dbReference>
<dbReference type="GO" id="GO:0003678">
    <property type="term" value="F:DNA helicase activity"/>
    <property type="evidence" value="ECO:0007669"/>
    <property type="project" value="TreeGrafter"/>
</dbReference>
<evidence type="ECO:0000256" key="3">
    <source>
        <dbReference type="ARBA" id="ARBA00022741"/>
    </source>
</evidence>
<comment type="subcellular location">
    <subcellularLocation>
        <location evidence="1 13">Cytoplasm</location>
    </subcellularLocation>
</comment>
<dbReference type="GO" id="GO:0006355">
    <property type="term" value="P:regulation of DNA-templated transcription"/>
    <property type="evidence" value="ECO:0007669"/>
    <property type="project" value="UniProtKB-UniRule"/>
</dbReference>
<comment type="function">
    <text evidence="13">Couples transcription and DNA repair by recognizing RNA polymerase (RNAP) stalled at DNA lesions. Mediates ATP-dependent release of RNAP and its truncated transcript from the DNA, and recruitment of nucleotide excision repair machinery to the damaged site.</text>
</comment>
<dbReference type="FunFam" id="3.40.50.300:FF:000546">
    <property type="entry name" value="Transcription-repair-coupling factor"/>
    <property type="match status" value="1"/>
</dbReference>
<gene>
    <name evidence="13" type="primary">mfd</name>
    <name evidence="16" type="ORF">MB2181_03570</name>
</gene>
<evidence type="ECO:0000256" key="11">
    <source>
        <dbReference type="ARBA" id="ARBA00061399"/>
    </source>
</evidence>
<evidence type="ECO:0000256" key="7">
    <source>
        <dbReference type="ARBA" id="ARBA00022840"/>
    </source>
</evidence>
<keyword evidence="3 13" id="KW-0547">Nucleotide-binding</keyword>
<evidence type="ECO:0000259" key="14">
    <source>
        <dbReference type="PROSITE" id="PS51192"/>
    </source>
</evidence>
<keyword evidence="4 13" id="KW-0227">DNA damage</keyword>
<dbReference type="GO" id="GO:0005737">
    <property type="term" value="C:cytoplasm"/>
    <property type="evidence" value="ECO:0007669"/>
    <property type="project" value="UniProtKB-SubCell"/>
</dbReference>
<comment type="similarity">
    <text evidence="10 13">In the N-terminal section; belongs to the UvrB family.</text>
</comment>
<dbReference type="InterPro" id="IPR014001">
    <property type="entry name" value="Helicase_ATP-bd"/>
</dbReference>
<dbReference type="SUPFAM" id="SSF52540">
    <property type="entry name" value="P-loop containing nucleoside triphosphate hydrolases"/>
    <property type="match status" value="4"/>
</dbReference>
<dbReference type="Pfam" id="PF00270">
    <property type="entry name" value="DEAD"/>
    <property type="match status" value="1"/>
</dbReference>
<evidence type="ECO:0000256" key="9">
    <source>
        <dbReference type="ARBA" id="ARBA00023204"/>
    </source>
</evidence>
<keyword evidence="8 13" id="KW-0238">DNA-binding</keyword>
<dbReference type="PROSITE" id="PS51194">
    <property type="entry name" value="HELICASE_CTER"/>
    <property type="match status" value="1"/>
</dbReference>
<dbReference type="Pfam" id="PF21132">
    <property type="entry name" value="MFD_D3"/>
    <property type="match status" value="1"/>
</dbReference>
<keyword evidence="7 13" id="KW-0067">ATP-binding</keyword>
<proteinExistence type="inferred from homology"/>
<evidence type="ECO:0000256" key="6">
    <source>
        <dbReference type="ARBA" id="ARBA00022806"/>
    </source>
</evidence>
<dbReference type="GO" id="GO:0000716">
    <property type="term" value="P:transcription-coupled nucleotide-excision repair, DNA damage recognition"/>
    <property type="evidence" value="ECO:0007669"/>
    <property type="project" value="UniProtKB-UniRule"/>
</dbReference>
<dbReference type="Gene3D" id="3.40.50.11140">
    <property type="match status" value="1"/>
</dbReference>
<dbReference type="NCBIfam" id="TIGR00580">
    <property type="entry name" value="mfd"/>
    <property type="match status" value="1"/>
</dbReference>
<dbReference type="SMART" id="SM00490">
    <property type="entry name" value="HELICc"/>
    <property type="match status" value="1"/>
</dbReference>
<dbReference type="InterPro" id="IPR001650">
    <property type="entry name" value="Helicase_C-like"/>
</dbReference>
<evidence type="ECO:0000313" key="17">
    <source>
        <dbReference type="Proteomes" id="UP000054262"/>
    </source>
</evidence>
<dbReference type="PANTHER" id="PTHR47964">
    <property type="entry name" value="ATP-DEPENDENT DNA HELICASE HOMOLOG RECG, CHLOROPLASTIC"/>
    <property type="match status" value="1"/>
</dbReference>
<dbReference type="Gene3D" id="3.40.50.11180">
    <property type="match status" value="1"/>
</dbReference>
<dbReference type="Gene3D" id="3.30.2060.10">
    <property type="entry name" value="Penicillin-binding protein 1b domain"/>
    <property type="match status" value="1"/>
</dbReference>
<dbReference type="InterPro" id="IPR027417">
    <property type="entry name" value="P-loop_NTPase"/>
</dbReference>
<dbReference type="InterPro" id="IPR011545">
    <property type="entry name" value="DEAD/DEAH_box_helicase_dom"/>
</dbReference>
<evidence type="ECO:0000256" key="2">
    <source>
        <dbReference type="ARBA" id="ARBA00022490"/>
    </source>
</evidence>